<comment type="caution">
    <text evidence="1">The sequence shown here is derived from an EMBL/GenBank/DDBJ whole genome shotgun (WGS) entry which is preliminary data.</text>
</comment>
<protein>
    <submittedName>
        <fullName evidence="1">Uncharacterized protein</fullName>
    </submittedName>
</protein>
<dbReference type="AlphaFoldDB" id="A0AAD3CTL0"/>
<dbReference type="Proteomes" id="UP001054902">
    <property type="component" value="Unassembled WGS sequence"/>
</dbReference>
<dbReference type="InterPro" id="IPR021710">
    <property type="entry name" value="DUF3293"/>
</dbReference>
<evidence type="ECO:0000313" key="2">
    <source>
        <dbReference type="Proteomes" id="UP001054902"/>
    </source>
</evidence>
<gene>
    <name evidence="1" type="ORF">CTEN210_08194</name>
</gene>
<dbReference type="Pfam" id="PF11697">
    <property type="entry name" value="DUF3293"/>
    <property type="match status" value="1"/>
</dbReference>
<accession>A0AAD3CTL0</accession>
<name>A0AAD3CTL0_9STRA</name>
<reference evidence="1 2" key="1">
    <citation type="journal article" date="2021" name="Sci. Rep.">
        <title>The genome of the diatom Chaetoceros tenuissimus carries an ancient integrated fragment of an extant virus.</title>
        <authorList>
            <person name="Hongo Y."/>
            <person name="Kimura K."/>
            <person name="Takaki Y."/>
            <person name="Yoshida Y."/>
            <person name="Baba S."/>
            <person name="Kobayashi G."/>
            <person name="Nagasaki K."/>
            <person name="Hano T."/>
            <person name="Tomaru Y."/>
        </authorList>
    </citation>
    <scope>NUCLEOTIDE SEQUENCE [LARGE SCALE GENOMIC DNA]</scope>
    <source>
        <strain evidence="1 2">NIES-3715</strain>
    </source>
</reference>
<evidence type="ECO:0000313" key="1">
    <source>
        <dbReference type="EMBL" id="GFH51718.1"/>
    </source>
</evidence>
<dbReference type="EMBL" id="BLLK01000045">
    <property type="protein sequence ID" value="GFH51718.1"/>
    <property type="molecule type" value="Genomic_DNA"/>
</dbReference>
<proteinExistence type="predicted"/>
<sequence length="183" mass="20609">MKSTEDLKVQWAGGRDVWPKVPVSSTEFIHVQTKVRTADDGDDSFDDWPEIVKQSTLFGFGAYNPRGQTFPNDVNEKQHALLKKDIETSMIDYSDVGKFWEGASIWEDGSSEKGFILAFRESHANEGLNLSVNLARKYDQGAIYKFEMEGERLMRDTIAVLDDGTDAKVEVIMDSSTDLSPFI</sequence>
<keyword evidence="2" id="KW-1185">Reference proteome</keyword>
<organism evidence="1 2">
    <name type="scientific">Chaetoceros tenuissimus</name>
    <dbReference type="NCBI Taxonomy" id="426638"/>
    <lineage>
        <taxon>Eukaryota</taxon>
        <taxon>Sar</taxon>
        <taxon>Stramenopiles</taxon>
        <taxon>Ochrophyta</taxon>
        <taxon>Bacillariophyta</taxon>
        <taxon>Coscinodiscophyceae</taxon>
        <taxon>Chaetocerotophycidae</taxon>
        <taxon>Chaetocerotales</taxon>
        <taxon>Chaetocerotaceae</taxon>
        <taxon>Chaetoceros</taxon>
    </lineage>
</organism>